<reference evidence="1" key="1">
    <citation type="submission" date="2014-11" db="EMBL/GenBank/DDBJ databases">
        <authorList>
            <person name="Amaro Gonzalez C."/>
        </authorList>
    </citation>
    <scope>NUCLEOTIDE SEQUENCE</scope>
</reference>
<reference evidence="1" key="2">
    <citation type="journal article" date="2015" name="Fish Shellfish Immunol.">
        <title>Early steps in the European eel (Anguilla anguilla)-Vibrio vulnificus interaction in the gills: Role of the RtxA13 toxin.</title>
        <authorList>
            <person name="Callol A."/>
            <person name="Pajuelo D."/>
            <person name="Ebbesson L."/>
            <person name="Teles M."/>
            <person name="MacKenzie S."/>
            <person name="Amaro C."/>
        </authorList>
    </citation>
    <scope>NUCLEOTIDE SEQUENCE</scope>
</reference>
<accession>A0A0E9VDU4</accession>
<organism evidence="1">
    <name type="scientific">Anguilla anguilla</name>
    <name type="common">European freshwater eel</name>
    <name type="synonym">Muraena anguilla</name>
    <dbReference type="NCBI Taxonomy" id="7936"/>
    <lineage>
        <taxon>Eukaryota</taxon>
        <taxon>Metazoa</taxon>
        <taxon>Chordata</taxon>
        <taxon>Craniata</taxon>
        <taxon>Vertebrata</taxon>
        <taxon>Euteleostomi</taxon>
        <taxon>Actinopterygii</taxon>
        <taxon>Neopterygii</taxon>
        <taxon>Teleostei</taxon>
        <taxon>Anguilliformes</taxon>
        <taxon>Anguillidae</taxon>
        <taxon>Anguilla</taxon>
    </lineage>
</organism>
<dbReference type="EMBL" id="GBXM01033209">
    <property type="protein sequence ID" value="JAH75368.1"/>
    <property type="molecule type" value="Transcribed_RNA"/>
</dbReference>
<dbReference type="AlphaFoldDB" id="A0A0E9VDU4"/>
<evidence type="ECO:0000313" key="1">
    <source>
        <dbReference type="EMBL" id="JAH75368.1"/>
    </source>
</evidence>
<protein>
    <submittedName>
        <fullName evidence="1">Uncharacterized protein</fullName>
    </submittedName>
</protein>
<sequence length="58" mass="6188">MHALTHTHSHSLSLTHPSSEGDLWFCAELFGPIFLVASVLKVVKCVGCFSCACSVILG</sequence>
<name>A0A0E9VDU4_ANGAN</name>
<proteinExistence type="predicted"/>